<dbReference type="PANTHER" id="PTHR11956">
    <property type="entry name" value="ARGINYL-TRNA SYNTHETASE"/>
    <property type="match status" value="1"/>
</dbReference>
<keyword evidence="9 11" id="KW-0030">Aminoacyl-tRNA synthetase</keyword>
<evidence type="ECO:0000256" key="6">
    <source>
        <dbReference type="ARBA" id="ARBA00022741"/>
    </source>
</evidence>
<dbReference type="InterPro" id="IPR014729">
    <property type="entry name" value="Rossmann-like_a/b/a_fold"/>
</dbReference>
<comment type="similarity">
    <text evidence="2 11 12">Belongs to the class-I aminoacyl-tRNA synthetase family.</text>
</comment>
<feature type="domain" description="Arginyl tRNA synthetase N-terminal" evidence="14">
    <location>
        <begin position="4"/>
        <end position="82"/>
    </location>
</feature>
<dbReference type="InterPro" id="IPR001278">
    <property type="entry name" value="Arg-tRNA-ligase"/>
</dbReference>
<evidence type="ECO:0000259" key="13">
    <source>
        <dbReference type="SMART" id="SM00836"/>
    </source>
</evidence>
<keyword evidence="6 11" id="KW-0547">Nucleotide-binding</keyword>
<evidence type="ECO:0000256" key="1">
    <source>
        <dbReference type="ARBA" id="ARBA00004496"/>
    </source>
</evidence>
<dbReference type="Gene3D" id="3.40.50.620">
    <property type="entry name" value="HUPs"/>
    <property type="match status" value="1"/>
</dbReference>
<evidence type="ECO:0000256" key="5">
    <source>
        <dbReference type="ARBA" id="ARBA00022598"/>
    </source>
</evidence>
<dbReference type="GO" id="GO:0005524">
    <property type="term" value="F:ATP binding"/>
    <property type="evidence" value="ECO:0007669"/>
    <property type="project" value="UniProtKB-UniRule"/>
</dbReference>
<dbReference type="Pfam" id="PF05746">
    <property type="entry name" value="DALR_1"/>
    <property type="match status" value="1"/>
</dbReference>
<dbReference type="InterPro" id="IPR035684">
    <property type="entry name" value="ArgRS_core"/>
</dbReference>
<dbReference type="Gene3D" id="1.10.730.10">
    <property type="entry name" value="Isoleucyl-tRNA Synthetase, Domain 1"/>
    <property type="match status" value="1"/>
</dbReference>
<dbReference type="HAMAP" id="MF_00123">
    <property type="entry name" value="Arg_tRNA_synth"/>
    <property type="match status" value="1"/>
</dbReference>
<dbReference type="GO" id="GO:0006420">
    <property type="term" value="P:arginyl-tRNA aminoacylation"/>
    <property type="evidence" value="ECO:0007669"/>
    <property type="project" value="UniProtKB-UniRule"/>
</dbReference>
<dbReference type="EMBL" id="DRMH01000041">
    <property type="protein sequence ID" value="HFC97533.1"/>
    <property type="molecule type" value="Genomic_DNA"/>
</dbReference>
<dbReference type="InterPro" id="IPR009080">
    <property type="entry name" value="tRNAsynth_Ia_anticodon-bd"/>
</dbReference>
<dbReference type="PRINTS" id="PR01038">
    <property type="entry name" value="TRNASYNTHARG"/>
</dbReference>
<dbReference type="Gene3D" id="3.30.1360.70">
    <property type="entry name" value="Arginyl tRNA synthetase N-terminal domain"/>
    <property type="match status" value="1"/>
</dbReference>
<dbReference type="InterPro" id="IPR005148">
    <property type="entry name" value="Arg-tRNA-synth_N"/>
</dbReference>
<dbReference type="SMART" id="SM01016">
    <property type="entry name" value="Arg_tRNA_synt_N"/>
    <property type="match status" value="1"/>
</dbReference>
<dbReference type="GO" id="GO:0004814">
    <property type="term" value="F:arginine-tRNA ligase activity"/>
    <property type="evidence" value="ECO:0007669"/>
    <property type="project" value="UniProtKB-UniRule"/>
</dbReference>
<dbReference type="CDD" id="cd00671">
    <property type="entry name" value="ArgRS_core"/>
    <property type="match status" value="1"/>
</dbReference>
<evidence type="ECO:0000313" key="15">
    <source>
        <dbReference type="EMBL" id="HFC97533.1"/>
    </source>
</evidence>
<protein>
    <recommendedName>
        <fullName evidence="11">Arginine--tRNA ligase</fullName>
        <ecNumber evidence="11">6.1.1.19</ecNumber>
    </recommendedName>
    <alternativeName>
        <fullName evidence="11">Arginyl-tRNA synthetase</fullName>
        <shortName evidence="11">ArgRS</shortName>
    </alternativeName>
</protein>
<sequence length="544" mass="62360">MIVKKIREELLKHLPEDLPFKVEPPPREEMGDYATNAALVAGGRVKRLPRELASELAEKLSRRKDLFSRVEVAGPGFLNFWVAPSYWQTVVQRVLEKGDSYGRSELGKGRKVQVEFVSANPTGPLHVGHARGAAVGDSLARILAFAGYEVVREYYINDRGRQMEVLGRSVWLRARELSGEEIEFPQDHYRGDYIRDLAARLLSERPDLLKLPEDEALALCRDFALREILSEIRRDLEDFGVFYDVWYSEKELYEKGEVEEALRELREKGHLYEADGALWFRATAFGDEKDRVVRRASGEPTYFASDIAYHREKFLKRGFDLVVDVWGADHHGYVPRLKAVLSALGVDAERLRVLLIQMVNLIEGGKLKSMSTRAGEFVTLRELLEEVGRDAMRFTFLTRKCDAPLDFDVELAKAQRTENPVYYVQYAHARLASVFRKAEEAGLEFPLISEIPLERLDTPEDFRLLKLLDFFPLVVEEAAEMLEPHRITYFLLDLATALHDYYTKHRFLSEDKERSRARLALARAVKQVLAQGLNLLGVSAPERM</sequence>
<proteinExistence type="inferred from homology"/>
<evidence type="ECO:0000256" key="8">
    <source>
        <dbReference type="ARBA" id="ARBA00022917"/>
    </source>
</evidence>
<keyword evidence="8 11" id="KW-0648">Protein biosynthesis</keyword>
<dbReference type="PANTHER" id="PTHR11956:SF5">
    <property type="entry name" value="ARGININE--TRNA LIGASE, CYTOPLASMIC"/>
    <property type="match status" value="1"/>
</dbReference>
<evidence type="ECO:0000256" key="2">
    <source>
        <dbReference type="ARBA" id="ARBA00005594"/>
    </source>
</evidence>
<dbReference type="FunFam" id="3.40.50.620:FF:000062">
    <property type="entry name" value="Arginine--tRNA ligase"/>
    <property type="match status" value="1"/>
</dbReference>
<dbReference type="SUPFAM" id="SSF52374">
    <property type="entry name" value="Nucleotidylyl transferase"/>
    <property type="match status" value="1"/>
</dbReference>
<evidence type="ECO:0000256" key="12">
    <source>
        <dbReference type="RuleBase" id="RU363038"/>
    </source>
</evidence>
<evidence type="ECO:0000256" key="4">
    <source>
        <dbReference type="ARBA" id="ARBA00022490"/>
    </source>
</evidence>
<dbReference type="Proteomes" id="UP000886043">
    <property type="component" value="Unassembled WGS sequence"/>
</dbReference>
<evidence type="ECO:0000256" key="9">
    <source>
        <dbReference type="ARBA" id="ARBA00023146"/>
    </source>
</evidence>
<dbReference type="SUPFAM" id="SSF55190">
    <property type="entry name" value="Arginyl-tRNA synthetase (ArgRS), N-terminal 'additional' domain"/>
    <property type="match status" value="1"/>
</dbReference>
<comment type="subcellular location">
    <subcellularLocation>
        <location evidence="1 11">Cytoplasm</location>
    </subcellularLocation>
</comment>
<reference evidence="15" key="1">
    <citation type="journal article" date="2020" name="mSystems">
        <title>Genome- and Community-Level Interaction Insights into Carbon Utilization and Element Cycling Functions of Hydrothermarchaeota in Hydrothermal Sediment.</title>
        <authorList>
            <person name="Zhou Z."/>
            <person name="Liu Y."/>
            <person name="Xu W."/>
            <person name="Pan J."/>
            <person name="Luo Z.H."/>
            <person name="Li M."/>
        </authorList>
    </citation>
    <scope>NUCLEOTIDE SEQUENCE [LARGE SCALE GENOMIC DNA]</scope>
    <source>
        <strain evidence="15">HyVt-483</strain>
    </source>
</reference>
<dbReference type="AlphaFoldDB" id="A0A7C3CSU0"/>
<dbReference type="Pfam" id="PF03485">
    <property type="entry name" value="Arg_tRNA_synt_N"/>
    <property type="match status" value="1"/>
</dbReference>
<dbReference type="InterPro" id="IPR001412">
    <property type="entry name" value="aa-tRNA-synth_I_CS"/>
</dbReference>
<feature type="domain" description="DALR anticodon binding" evidence="13">
    <location>
        <begin position="424"/>
        <end position="544"/>
    </location>
</feature>
<dbReference type="SUPFAM" id="SSF47323">
    <property type="entry name" value="Anticodon-binding domain of a subclass of class I aminoacyl-tRNA synthetases"/>
    <property type="match status" value="1"/>
</dbReference>
<dbReference type="GO" id="GO:0005737">
    <property type="term" value="C:cytoplasm"/>
    <property type="evidence" value="ECO:0007669"/>
    <property type="project" value="UniProtKB-SubCell"/>
</dbReference>
<dbReference type="NCBIfam" id="TIGR00456">
    <property type="entry name" value="argS"/>
    <property type="match status" value="1"/>
</dbReference>
<dbReference type="PROSITE" id="PS00178">
    <property type="entry name" value="AA_TRNA_LIGASE_I"/>
    <property type="match status" value="1"/>
</dbReference>
<organism evidence="15">
    <name type="scientific">Thermosulfurimonas dismutans</name>
    <dbReference type="NCBI Taxonomy" id="999894"/>
    <lineage>
        <taxon>Bacteria</taxon>
        <taxon>Pseudomonadati</taxon>
        <taxon>Thermodesulfobacteriota</taxon>
        <taxon>Thermodesulfobacteria</taxon>
        <taxon>Thermodesulfobacteriales</taxon>
        <taxon>Thermodesulfobacteriaceae</taxon>
        <taxon>Thermosulfurimonas</taxon>
    </lineage>
</organism>
<comment type="catalytic activity">
    <reaction evidence="10 11">
        <text>tRNA(Arg) + L-arginine + ATP = L-arginyl-tRNA(Arg) + AMP + diphosphate</text>
        <dbReference type="Rhea" id="RHEA:20301"/>
        <dbReference type="Rhea" id="RHEA-COMP:9658"/>
        <dbReference type="Rhea" id="RHEA-COMP:9673"/>
        <dbReference type="ChEBI" id="CHEBI:30616"/>
        <dbReference type="ChEBI" id="CHEBI:32682"/>
        <dbReference type="ChEBI" id="CHEBI:33019"/>
        <dbReference type="ChEBI" id="CHEBI:78442"/>
        <dbReference type="ChEBI" id="CHEBI:78513"/>
        <dbReference type="ChEBI" id="CHEBI:456215"/>
        <dbReference type="EC" id="6.1.1.19"/>
    </reaction>
</comment>
<keyword evidence="4 11" id="KW-0963">Cytoplasm</keyword>
<dbReference type="InterPro" id="IPR036695">
    <property type="entry name" value="Arg-tRNA-synth_N_sf"/>
</dbReference>
<name>A0A7C3CSU0_9BACT</name>
<evidence type="ECO:0000256" key="7">
    <source>
        <dbReference type="ARBA" id="ARBA00022840"/>
    </source>
</evidence>
<comment type="subunit">
    <text evidence="3 11">Monomer.</text>
</comment>
<evidence type="ECO:0000256" key="3">
    <source>
        <dbReference type="ARBA" id="ARBA00011245"/>
    </source>
</evidence>
<dbReference type="SMART" id="SM00836">
    <property type="entry name" value="DALR_1"/>
    <property type="match status" value="1"/>
</dbReference>
<feature type="short sequence motif" description="'HIGH' region" evidence="11">
    <location>
        <begin position="119"/>
        <end position="129"/>
    </location>
</feature>
<evidence type="ECO:0000256" key="11">
    <source>
        <dbReference type="HAMAP-Rule" id="MF_00123"/>
    </source>
</evidence>
<gene>
    <name evidence="11" type="primary">argS</name>
    <name evidence="15" type="ORF">ENJ40_03605</name>
</gene>
<evidence type="ECO:0000256" key="10">
    <source>
        <dbReference type="ARBA" id="ARBA00049339"/>
    </source>
</evidence>
<keyword evidence="5 11" id="KW-0436">Ligase</keyword>
<comment type="caution">
    <text evidence="15">The sequence shown here is derived from an EMBL/GenBank/DDBJ whole genome shotgun (WGS) entry which is preliminary data.</text>
</comment>
<accession>A0A7C3CSU0</accession>
<dbReference type="InterPro" id="IPR008909">
    <property type="entry name" value="DALR_anticod-bd"/>
</dbReference>
<dbReference type="EC" id="6.1.1.19" evidence="11"/>
<dbReference type="FunFam" id="1.10.730.10:FF:000008">
    <property type="entry name" value="Arginine--tRNA ligase"/>
    <property type="match status" value="1"/>
</dbReference>
<keyword evidence="7 11" id="KW-0067">ATP-binding</keyword>
<evidence type="ECO:0000259" key="14">
    <source>
        <dbReference type="SMART" id="SM01016"/>
    </source>
</evidence>
<dbReference type="Pfam" id="PF00750">
    <property type="entry name" value="tRNA-synt_1d"/>
    <property type="match status" value="1"/>
</dbReference>